<dbReference type="InterPro" id="IPR002364">
    <property type="entry name" value="Quin_OxRdtase/zeta-crystal_CS"/>
</dbReference>
<dbReference type="PROSITE" id="PS01162">
    <property type="entry name" value="QOR_ZETA_CRYSTAL"/>
    <property type="match status" value="1"/>
</dbReference>
<evidence type="ECO:0000259" key="3">
    <source>
        <dbReference type="SMART" id="SM00829"/>
    </source>
</evidence>
<accession>A0A2D6YIB6</accession>
<dbReference type="GO" id="GO:0005829">
    <property type="term" value="C:cytosol"/>
    <property type="evidence" value="ECO:0007669"/>
    <property type="project" value="TreeGrafter"/>
</dbReference>
<dbReference type="GO" id="GO:0070402">
    <property type="term" value="F:NADPH binding"/>
    <property type="evidence" value="ECO:0007669"/>
    <property type="project" value="TreeGrafter"/>
</dbReference>
<comment type="caution">
    <text evidence="4">The sequence shown here is derived from an EMBL/GenBank/DDBJ whole genome shotgun (WGS) entry which is preliminary data.</text>
</comment>
<name>A0A2D6YIB6_9DELT</name>
<dbReference type="SUPFAM" id="SSF50129">
    <property type="entry name" value="GroES-like"/>
    <property type="match status" value="1"/>
</dbReference>
<proteinExistence type="predicted"/>
<evidence type="ECO:0000256" key="2">
    <source>
        <dbReference type="ARBA" id="ARBA00023002"/>
    </source>
</evidence>
<gene>
    <name evidence="4" type="ORF">CMN54_05355</name>
</gene>
<dbReference type="FunFam" id="3.40.50.720:FF:000053">
    <property type="entry name" value="Quinone oxidoreductase 1"/>
    <property type="match status" value="1"/>
</dbReference>
<sequence length="322" mass="34619">MLNAIRIYEQGGPEVMCWESVDLPELGSEEIRIRHTAIGLNFIDTYQRSGLYPLNLPCGLGKEAAGVVEKIGSAVKEFKKGDRVVYVGGTNAYSEVSQIAANLVVPIPDDVKDEVAAASMLKGMTAEYLIHRIGRVQADDVILFHAAAGGTGLIACQWAKALGCTVIGTVSSPAKESLARDNGCDFVINYEQENFLDQVMEITNGKGVRLVYDSVGCETFEGTIGCLSTRGLFVSFGQSSGPVPPVDLRVFNPKSLFYTRPTLFSYIATRAELLDSSQALFGALGSGKVKISINQRYPLSEVAQAHADLEGRRTTGSTVLVP</sequence>
<feature type="domain" description="Enoyl reductase (ER)" evidence="3">
    <location>
        <begin position="11"/>
        <end position="320"/>
    </location>
</feature>
<dbReference type="InterPro" id="IPR020843">
    <property type="entry name" value="ER"/>
</dbReference>
<keyword evidence="1" id="KW-0521">NADP</keyword>
<evidence type="ECO:0000256" key="1">
    <source>
        <dbReference type="ARBA" id="ARBA00022857"/>
    </source>
</evidence>
<dbReference type="InterPro" id="IPR011032">
    <property type="entry name" value="GroES-like_sf"/>
</dbReference>
<dbReference type="SUPFAM" id="SSF51735">
    <property type="entry name" value="NAD(P)-binding Rossmann-fold domains"/>
    <property type="match status" value="1"/>
</dbReference>
<dbReference type="InterPro" id="IPR047618">
    <property type="entry name" value="QOR-like"/>
</dbReference>
<dbReference type="AlphaFoldDB" id="A0A2D6YIB6"/>
<dbReference type="GO" id="GO:0008270">
    <property type="term" value="F:zinc ion binding"/>
    <property type="evidence" value="ECO:0007669"/>
    <property type="project" value="InterPro"/>
</dbReference>
<reference evidence="5" key="1">
    <citation type="submission" date="2017-09" db="EMBL/GenBank/DDBJ databases">
        <title>The Reconstruction of 2,631 Draft Metagenome-Assembled Genomes from the Global Oceans.</title>
        <authorList>
            <person name="Tully B.J."/>
            <person name="Graham E.D."/>
            <person name="Heidelberg J.F."/>
        </authorList>
    </citation>
    <scope>NUCLEOTIDE SEQUENCE [LARGE SCALE GENOMIC DNA]</scope>
</reference>
<dbReference type="Proteomes" id="UP000226525">
    <property type="component" value="Unassembled WGS sequence"/>
</dbReference>
<evidence type="ECO:0000313" key="5">
    <source>
        <dbReference type="Proteomes" id="UP000226525"/>
    </source>
</evidence>
<protein>
    <submittedName>
        <fullName evidence="4">Quinone oxidoreductase</fullName>
    </submittedName>
</protein>
<dbReference type="Pfam" id="PF00107">
    <property type="entry name" value="ADH_zinc_N"/>
    <property type="match status" value="1"/>
</dbReference>
<dbReference type="GO" id="GO:0003960">
    <property type="term" value="F:quinone reductase (NADPH) activity"/>
    <property type="evidence" value="ECO:0007669"/>
    <property type="project" value="InterPro"/>
</dbReference>
<dbReference type="NCBIfam" id="NF008024">
    <property type="entry name" value="PRK10754.1"/>
    <property type="match status" value="1"/>
</dbReference>
<dbReference type="InterPro" id="IPR013149">
    <property type="entry name" value="ADH-like_C"/>
</dbReference>
<dbReference type="CDD" id="cd05286">
    <property type="entry name" value="QOR2"/>
    <property type="match status" value="1"/>
</dbReference>
<dbReference type="GO" id="GO:0035925">
    <property type="term" value="F:mRNA 3'-UTR AU-rich region binding"/>
    <property type="evidence" value="ECO:0007669"/>
    <property type="project" value="TreeGrafter"/>
</dbReference>
<dbReference type="SMART" id="SM00829">
    <property type="entry name" value="PKS_ER"/>
    <property type="match status" value="1"/>
</dbReference>
<dbReference type="Pfam" id="PF08240">
    <property type="entry name" value="ADH_N"/>
    <property type="match status" value="1"/>
</dbReference>
<dbReference type="InterPro" id="IPR036291">
    <property type="entry name" value="NAD(P)-bd_dom_sf"/>
</dbReference>
<dbReference type="Gene3D" id="3.90.180.10">
    <property type="entry name" value="Medium-chain alcohol dehydrogenases, catalytic domain"/>
    <property type="match status" value="1"/>
</dbReference>
<dbReference type="PANTHER" id="PTHR48106">
    <property type="entry name" value="QUINONE OXIDOREDUCTASE PIG3-RELATED"/>
    <property type="match status" value="1"/>
</dbReference>
<dbReference type="Gene3D" id="3.40.50.720">
    <property type="entry name" value="NAD(P)-binding Rossmann-like Domain"/>
    <property type="match status" value="1"/>
</dbReference>
<dbReference type="InterPro" id="IPR013154">
    <property type="entry name" value="ADH-like_N"/>
</dbReference>
<evidence type="ECO:0000313" key="4">
    <source>
        <dbReference type="EMBL" id="MAH62872.1"/>
    </source>
</evidence>
<dbReference type="PANTHER" id="PTHR48106:SF13">
    <property type="entry name" value="QUINONE OXIDOREDUCTASE-RELATED"/>
    <property type="match status" value="1"/>
</dbReference>
<keyword evidence="2" id="KW-0560">Oxidoreductase</keyword>
<dbReference type="EMBL" id="NZEX01000057">
    <property type="protein sequence ID" value="MAH62872.1"/>
    <property type="molecule type" value="Genomic_DNA"/>
</dbReference>
<organism evidence="4 5">
    <name type="scientific">SAR324 cluster bacterium</name>
    <dbReference type="NCBI Taxonomy" id="2024889"/>
    <lineage>
        <taxon>Bacteria</taxon>
        <taxon>Deltaproteobacteria</taxon>
        <taxon>SAR324 cluster</taxon>
    </lineage>
</organism>